<evidence type="ECO:0000313" key="2">
    <source>
        <dbReference type="EMBL" id="PWN43933.1"/>
    </source>
</evidence>
<dbReference type="RefSeq" id="XP_025371093.1">
    <property type="nucleotide sequence ID" value="XM_025517424.1"/>
</dbReference>
<evidence type="ECO:0000256" key="1">
    <source>
        <dbReference type="SAM" id="SignalP"/>
    </source>
</evidence>
<feature type="signal peptide" evidence="1">
    <location>
        <begin position="1"/>
        <end position="23"/>
    </location>
</feature>
<keyword evidence="1" id="KW-0732">Signal</keyword>
<sequence length="79" mass="8512">MSNVRYARYTFTICLWCPRLAIASASLSVDAAHAQAAQEACKSAKSSGQYICAQTALTTITNVDIHSDHSISSSRPHLL</sequence>
<reference evidence="2 3" key="1">
    <citation type="journal article" date="2018" name="Mol. Biol. Evol.">
        <title>Broad Genomic Sampling Reveals a Smut Pathogenic Ancestry of the Fungal Clade Ustilaginomycotina.</title>
        <authorList>
            <person name="Kijpornyongpan T."/>
            <person name="Mondo S.J."/>
            <person name="Barry K."/>
            <person name="Sandor L."/>
            <person name="Lee J."/>
            <person name="Lipzen A."/>
            <person name="Pangilinan J."/>
            <person name="LaButti K."/>
            <person name="Hainaut M."/>
            <person name="Henrissat B."/>
            <person name="Grigoriev I.V."/>
            <person name="Spatafora J.W."/>
            <person name="Aime M.C."/>
        </authorList>
    </citation>
    <scope>NUCLEOTIDE SEQUENCE [LARGE SCALE GENOMIC DNA]</scope>
    <source>
        <strain evidence="2 3">MCA 4658</strain>
    </source>
</reference>
<feature type="chain" id="PRO_5016325419" evidence="1">
    <location>
        <begin position="24"/>
        <end position="79"/>
    </location>
</feature>
<keyword evidence="3" id="KW-1185">Reference proteome</keyword>
<dbReference type="Proteomes" id="UP000245783">
    <property type="component" value="Unassembled WGS sequence"/>
</dbReference>
<dbReference type="GeneID" id="37039294"/>
<evidence type="ECO:0000313" key="3">
    <source>
        <dbReference type="Proteomes" id="UP000245783"/>
    </source>
</evidence>
<name>A0A316W7A0_9BASI</name>
<organism evidence="2 3">
    <name type="scientific">Ceraceosorus guamensis</name>
    <dbReference type="NCBI Taxonomy" id="1522189"/>
    <lineage>
        <taxon>Eukaryota</taxon>
        <taxon>Fungi</taxon>
        <taxon>Dikarya</taxon>
        <taxon>Basidiomycota</taxon>
        <taxon>Ustilaginomycotina</taxon>
        <taxon>Exobasidiomycetes</taxon>
        <taxon>Ceraceosorales</taxon>
        <taxon>Ceraceosoraceae</taxon>
        <taxon>Ceraceosorus</taxon>
    </lineage>
</organism>
<proteinExistence type="predicted"/>
<accession>A0A316W7A0</accession>
<gene>
    <name evidence="2" type="ORF">IE81DRAFT_52918</name>
</gene>
<protein>
    <submittedName>
        <fullName evidence="2">Uncharacterized protein</fullName>
    </submittedName>
</protein>
<dbReference type="InParanoid" id="A0A316W7A0"/>
<dbReference type="AlphaFoldDB" id="A0A316W7A0"/>
<dbReference type="EMBL" id="KZ819365">
    <property type="protein sequence ID" value="PWN43933.1"/>
    <property type="molecule type" value="Genomic_DNA"/>
</dbReference>